<evidence type="ECO:0000256" key="1">
    <source>
        <dbReference type="SAM" id="MobiDB-lite"/>
    </source>
</evidence>
<comment type="caution">
    <text evidence="2">The sequence shown here is derived from an EMBL/GenBank/DDBJ whole genome shotgun (WGS) entry which is preliminary data.</text>
</comment>
<name>A0A7Y9E5T0_9ACTN</name>
<organism evidence="2 3">
    <name type="scientific">Nocardioides panaciterrulae</name>
    <dbReference type="NCBI Taxonomy" id="661492"/>
    <lineage>
        <taxon>Bacteria</taxon>
        <taxon>Bacillati</taxon>
        <taxon>Actinomycetota</taxon>
        <taxon>Actinomycetes</taxon>
        <taxon>Propionibacteriales</taxon>
        <taxon>Nocardioidaceae</taxon>
        <taxon>Nocardioides</taxon>
    </lineage>
</organism>
<reference evidence="2 3" key="1">
    <citation type="submission" date="2020-07" db="EMBL/GenBank/DDBJ databases">
        <title>Sequencing the genomes of 1000 actinobacteria strains.</title>
        <authorList>
            <person name="Klenk H.-P."/>
        </authorList>
    </citation>
    <scope>NUCLEOTIDE SEQUENCE [LARGE SCALE GENOMIC DNA]</scope>
    <source>
        <strain evidence="2 3">DSM 21350</strain>
    </source>
</reference>
<keyword evidence="3" id="KW-1185">Reference proteome</keyword>
<feature type="region of interest" description="Disordered" evidence="1">
    <location>
        <begin position="64"/>
        <end position="85"/>
    </location>
</feature>
<dbReference type="Proteomes" id="UP000535511">
    <property type="component" value="Unassembled WGS sequence"/>
</dbReference>
<sequence>MGISTGTTSASAVATEPMVPALVRTAPVLTPKPLGSAWAGSCPSGRPQRDTCSLSWRNSIARNPAAVSAKTHQETLPPTRLTGTL</sequence>
<evidence type="ECO:0000313" key="3">
    <source>
        <dbReference type="Proteomes" id="UP000535511"/>
    </source>
</evidence>
<protein>
    <submittedName>
        <fullName evidence="2">Uncharacterized protein</fullName>
    </submittedName>
</protein>
<dbReference type="AlphaFoldDB" id="A0A7Y9E5T0"/>
<accession>A0A7Y9E5T0</accession>
<proteinExistence type="predicted"/>
<evidence type="ECO:0000313" key="2">
    <source>
        <dbReference type="EMBL" id="NYD41465.1"/>
    </source>
</evidence>
<gene>
    <name evidence="2" type="ORF">BJZ21_001548</name>
</gene>
<dbReference type="EMBL" id="JACCBG010000001">
    <property type="protein sequence ID" value="NYD41465.1"/>
    <property type="molecule type" value="Genomic_DNA"/>
</dbReference>